<dbReference type="SUPFAM" id="SSF158837">
    <property type="entry name" value="AGR C 984p-like"/>
    <property type="match status" value="1"/>
</dbReference>
<protein>
    <recommendedName>
        <fullName evidence="3">Flagellar protein</fullName>
    </recommendedName>
</protein>
<dbReference type="AlphaFoldDB" id="A0A1Y5SYQ2"/>
<name>A0A1Y5SYQ2_9RHOB</name>
<accession>A0A1Y5SYQ2</accession>
<evidence type="ECO:0000313" key="2">
    <source>
        <dbReference type="Proteomes" id="UP000193307"/>
    </source>
</evidence>
<dbReference type="OrthoDB" id="7824597at2"/>
<reference evidence="1 2" key="1">
    <citation type="submission" date="2017-03" db="EMBL/GenBank/DDBJ databases">
        <authorList>
            <person name="Afonso C.L."/>
            <person name="Miller P.J."/>
            <person name="Scott M.A."/>
            <person name="Spackman E."/>
            <person name="Goraichik I."/>
            <person name="Dimitrov K.M."/>
            <person name="Suarez D.L."/>
            <person name="Swayne D.E."/>
        </authorList>
    </citation>
    <scope>NUCLEOTIDE SEQUENCE [LARGE SCALE GENOMIC DNA]</scope>
    <source>
        <strain evidence="1 2">CECT 7971</strain>
    </source>
</reference>
<dbReference type="InterPro" id="IPR010626">
    <property type="entry name" value="DUF1217"/>
</dbReference>
<gene>
    <name evidence="1" type="ORF">PAM7971_02535</name>
</gene>
<dbReference type="Pfam" id="PF06748">
    <property type="entry name" value="DUF1217"/>
    <property type="match status" value="1"/>
</dbReference>
<dbReference type="EMBL" id="FWFW01000008">
    <property type="protein sequence ID" value="SLN51387.1"/>
    <property type="molecule type" value="Genomic_DNA"/>
</dbReference>
<dbReference type="Proteomes" id="UP000193307">
    <property type="component" value="Unassembled WGS sequence"/>
</dbReference>
<evidence type="ECO:0008006" key="3">
    <source>
        <dbReference type="Google" id="ProtNLM"/>
    </source>
</evidence>
<dbReference type="STRING" id="658057.SAMN04488032_110122"/>
<organism evidence="1 2">
    <name type="scientific">Pacificibacter marinus</name>
    <dbReference type="NCBI Taxonomy" id="658057"/>
    <lineage>
        <taxon>Bacteria</taxon>
        <taxon>Pseudomonadati</taxon>
        <taxon>Pseudomonadota</taxon>
        <taxon>Alphaproteobacteria</taxon>
        <taxon>Rhodobacterales</taxon>
        <taxon>Roseobacteraceae</taxon>
        <taxon>Pacificibacter</taxon>
    </lineage>
</organism>
<dbReference type="RefSeq" id="WP_085849664.1">
    <property type="nucleotide sequence ID" value="NZ_FNZV01000010.1"/>
</dbReference>
<evidence type="ECO:0000313" key="1">
    <source>
        <dbReference type="EMBL" id="SLN51387.1"/>
    </source>
</evidence>
<dbReference type="Gene3D" id="1.10.3700.10">
    <property type="entry name" value="AGR C 984p-like"/>
    <property type="match status" value="1"/>
</dbReference>
<keyword evidence="2" id="KW-1185">Reference proteome</keyword>
<sequence>MTFQPVVPLTGYSGWAFLNRTMESQKEAFNESSNIRRDTDYFKENIGSIETAEDLMSDRRLLSIALGAFGLNEDIGNTYFIQKVLTDGTVDDDALANKLSDKSYLEFSKAFGFGDFGSPNTTLSEFPDKIIAKYQDTQFEIAIGEQDDSMRLALNLDRELATIANKGTSSNGAWYGVMGNTAVRTVFETALGLPTSIGSLDLEQQLTAFREKSERYFGDSEVSQFATSDKREELVRLFLVRSEITQGNVGNSAAQNALTLLSS</sequence>
<proteinExistence type="predicted"/>
<dbReference type="InterPro" id="IPR023157">
    <property type="entry name" value="AGR-C-984p-like_sf"/>
</dbReference>